<dbReference type="PANTHER" id="PTHR37308">
    <property type="entry name" value="INTEGRAL MEMBRANE PROTEIN"/>
    <property type="match status" value="1"/>
</dbReference>
<feature type="transmembrane region" description="Helical" evidence="1">
    <location>
        <begin position="81"/>
        <end position="99"/>
    </location>
</feature>
<accession>A0ABY5JPR0</accession>
<dbReference type="PANTHER" id="PTHR37308:SF1">
    <property type="entry name" value="POLYPRENYL-PHOSPHATE TRANSPORTER"/>
    <property type="match status" value="1"/>
</dbReference>
<feature type="transmembrane region" description="Helical" evidence="1">
    <location>
        <begin position="184"/>
        <end position="206"/>
    </location>
</feature>
<reference evidence="2" key="1">
    <citation type="submission" date="2022-07" db="EMBL/GenBank/DDBJ databases">
        <title>FELIX.</title>
        <authorList>
            <person name="Wan K.H."/>
            <person name="Park S."/>
            <person name="Lawrence Q."/>
            <person name="Eichenberger J.P."/>
            <person name="Booth B.W."/>
            <person name="Piaggio A.J."/>
            <person name="Chandler J.C."/>
            <person name="Franklin A.B."/>
            <person name="Celniker S.E."/>
        </authorList>
    </citation>
    <scope>NUCLEOTIDE SEQUENCE</scope>
    <source>
        <strain evidence="2">QA-1986 374</strain>
    </source>
</reference>
<name>A0ABY5JPR0_9BACI</name>
<keyword evidence="1" id="KW-0812">Transmembrane</keyword>
<dbReference type="InterPro" id="IPR007163">
    <property type="entry name" value="VCA0040-like"/>
</dbReference>
<dbReference type="EMBL" id="CP101914">
    <property type="protein sequence ID" value="UUI01804.1"/>
    <property type="molecule type" value="Genomic_DNA"/>
</dbReference>
<feature type="transmembrane region" description="Helical" evidence="1">
    <location>
        <begin position="147"/>
        <end position="172"/>
    </location>
</feature>
<keyword evidence="3" id="KW-1185">Reference proteome</keyword>
<evidence type="ECO:0000256" key="1">
    <source>
        <dbReference type="SAM" id="Phobius"/>
    </source>
</evidence>
<dbReference type="RefSeq" id="WP_256707111.1">
    <property type="nucleotide sequence ID" value="NZ_CP101914.1"/>
</dbReference>
<feature type="transmembrane region" description="Helical" evidence="1">
    <location>
        <begin position="218"/>
        <end position="238"/>
    </location>
</feature>
<organism evidence="2 3">
    <name type="scientific">Oceanobacillus jeddahense</name>
    <dbReference type="NCBI Taxonomy" id="1462527"/>
    <lineage>
        <taxon>Bacteria</taxon>
        <taxon>Bacillati</taxon>
        <taxon>Bacillota</taxon>
        <taxon>Bacilli</taxon>
        <taxon>Bacillales</taxon>
        <taxon>Bacillaceae</taxon>
        <taxon>Oceanobacillus</taxon>
    </lineage>
</organism>
<dbReference type="Pfam" id="PF04018">
    <property type="entry name" value="VCA0040-like"/>
    <property type="match status" value="1"/>
</dbReference>
<evidence type="ECO:0000313" key="2">
    <source>
        <dbReference type="EMBL" id="UUI01804.1"/>
    </source>
</evidence>
<proteinExistence type="predicted"/>
<evidence type="ECO:0000313" key="3">
    <source>
        <dbReference type="Proteomes" id="UP001059773"/>
    </source>
</evidence>
<protein>
    <submittedName>
        <fullName evidence="2">DUF368 domain-containing protein</fullName>
    </submittedName>
</protein>
<sequence>MIRTIIQGMFVGITETVPGVSGSTIAMVLGVYERLLNALSMLTTKDRIKAFPFLFTFSIGMAGGFIASIQLIHYLLTNFQLQTFFFFIGIIVGFLPYIWKDTVNTTDTGLRKKHCFIMFISLSLVIMMQFFANAGNLDMDNLSFSNYFYFIISGFFASTALVLPGISGALILTIMGIYDIAVPALLTVNIPVIATIGSGVVLGILITSKLVKYLLTNYISETYSAMIGLISGSIFAILSNLKTGFYLELNITVFITFISGVILVILLNKYKNRLAK</sequence>
<feature type="transmembrane region" description="Helical" evidence="1">
    <location>
        <begin position="115"/>
        <end position="135"/>
    </location>
</feature>
<feature type="transmembrane region" description="Helical" evidence="1">
    <location>
        <begin position="53"/>
        <end position="75"/>
    </location>
</feature>
<keyword evidence="1" id="KW-1133">Transmembrane helix</keyword>
<gene>
    <name evidence="2" type="ORF">NP439_17360</name>
</gene>
<keyword evidence="1" id="KW-0472">Membrane</keyword>
<dbReference type="Proteomes" id="UP001059773">
    <property type="component" value="Chromosome"/>
</dbReference>
<feature type="transmembrane region" description="Helical" evidence="1">
    <location>
        <begin position="245"/>
        <end position="267"/>
    </location>
</feature>